<dbReference type="GO" id="GO:0006270">
    <property type="term" value="P:DNA replication initiation"/>
    <property type="evidence" value="ECO:0007669"/>
    <property type="project" value="TreeGrafter"/>
</dbReference>
<evidence type="ECO:0000256" key="3">
    <source>
        <dbReference type="ARBA" id="ARBA00023125"/>
    </source>
</evidence>
<keyword evidence="1" id="KW-0547">Nucleotide-binding</keyword>
<dbReference type="InterPro" id="IPR041222">
    <property type="entry name" value="PriA_3primeBD"/>
</dbReference>
<dbReference type="EMBL" id="JADILW010000086">
    <property type="protein sequence ID" value="MBO8480630.1"/>
    <property type="molecule type" value="Genomic_DNA"/>
</dbReference>
<dbReference type="GO" id="GO:0043138">
    <property type="term" value="F:3'-5' DNA helicase activity"/>
    <property type="evidence" value="ECO:0007669"/>
    <property type="project" value="TreeGrafter"/>
</dbReference>
<feature type="coiled-coil region" evidence="4">
    <location>
        <begin position="116"/>
        <end position="174"/>
    </location>
</feature>
<name>A0A9D9IY80_9BACT</name>
<gene>
    <name evidence="6" type="ORF">IAB76_05940</name>
</gene>
<evidence type="ECO:0000313" key="7">
    <source>
        <dbReference type="Proteomes" id="UP000823769"/>
    </source>
</evidence>
<keyword evidence="4" id="KW-0175">Coiled coil</keyword>
<dbReference type="Gene3D" id="3.40.50.300">
    <property type="entry name" value="P-loop containing nucleotide triphosphate hydrolases"/>
    <property type="match status" value="1"/>
</dbReference>
<reference evidence="6" key="1">
    <citation type="submission" date="2020-10" db="EMBL/GenBank/DDBJ databases">
        <authorList>
            <person name="Gilroy R."/>
        </authorList>
    </citation>
    <scope>NUCLEOTIDE SEQUENCE</scope>
    <source>
        <strain evidence="6">B3-1481</strain>
    </source>
</reference>
<dbReference type="PANTHER" id="PTHR30580">
    <property type="entry name" value="PRIMOSOMAL PROTEIN N"/>
    <property type="match status" value="1"/>
</dbReference>
<dbReference type="GO" id="GO:0005524">
    <property type="term" value="F:ATP binding"/>
    <property type="evidence" value="ECO:0007669"/>
    <property type="project" value="UniProtKB-KW"/>
</dbReference>
<evidence type="ECO:0000256" key="1">
    <source>
        <dbReference type="ARBA" id="ARBA00022741"/>
    </source>
</evidence>
<dbReference type="InterPro" id="IPR027417">
    <property type="entry name" value="P-loop_NTPase"/>
</dbReference>
<keyword evidence="2" id="KW-0067">ATP-binding</keyword>
<reference evidence="6" key="2">
    <citation type="journal article" date="2021" name="PeerJ">
        <title>Extensive microbial diversity within the chicken gut microbiome revealed by metagenomics and culture.</title>
        <authorList>
            <person name="Gilroy R."/>
            <person name="Ravi A."/>
            <person name="Getino M."/>
            <person name="Pursley I."/>
            <person name="Horton D.L."/>
            <person name="Alikhan N.F."/>
            <person name="Baker D."/>
            <person name="Gharbi K."/>
            <person name="Hall N."/>
            <person name="Watson M."/>
            <person name="Adriaenssens E.M."/>
            <person name="Foster-Nyarko E."/>
            <person name="Jarju S."/>
            <person name="Secka A."/>
            <person name="Antonio M."/>
            <person name="Oren A."/>
            <person name="Chaudhuri R.R."/>
            <person name="La Ragione R."/>
            <person name="Hildebrand F."/>
            <person name="Pallen M.J."/>
        </authorList>
    </citation>
    <scope>NUCLEOTIDE SEQUENCE</scope>
    <source>
        <strain evidence="6">B3-1481</strain>
    </source>
</reference>
<dbReference type="InterPro" id="IPR042115">
    <property type="entry name" value="PriA_3primeBD_sf"/>
</dbReference>
<dbReference type="GO" id="GO:0003677">
    <property type="term" value="F:DNA binding"/>
    <property type="evidence" value="ECO:0007669"/>
    <property type="project" value="UniProtKB-KW"/>
</dbReference>
<sequence length="546" mass="60400">MQFVRVLVPLRLDWIPVYRSDSPLRRGQTVGVMFSGRRYAGVVWETGADPGLDSSRILPVLPDSEDVPDVTPAELEFWEFLSSYYLCSPNEVYRTARPMQMLRAARQERTRTRKHQERAATARKAAEDRIAGLEQRLGAVEARLAAPHRSESVVARLNGRREELICRLNELRRSLPLPADTPPAPPMQTEFHGKPLVVSGAGRRRHYLEAAEKALRSGGQVLILTPEAAFCRRLEEFLRPALGERLRTVDSAALRGRTSDSLLRGESLAVLGPKAAVFLPFSRLSLVIVDEEQDSLYKQTDAAPRYNGRDAALKLAGIHGAAVILGSSFPSLETRYNCLSGKFEAIAARGGAEGRLAIVDISAEKRKNGMSGYFSRKLAAAIHASRGPVVLIRGWEKPDELSAQTAALFPELQLRTMTLGELKHEGCPGAAMIAVLQADALVADDGFRSDERALQLVALLRSLAPETIVQTSVPERFDGSRTAESLLQERRRFNFPPYTRLVDIRREATGEIVERHFLKRGPGLLSEKRRLLETLPPGTCPDVDPA</sequence>
<accession>A0A9D9IY80</accession>
<dbReference type="Gene3D" id="3.40.1440.60">
    <property type="entry name" value="PriA, 3(prime) DNA-binding domain"/>
    <property type="match status" value="1"/>
</dbReference>
<evidence type="ECO:0000256" key="2">
    <source>
        <dbReference type="ARBA" id="ARBA00022840"/>
    </source>
</evidence>
<dbReference type="SUPFAM" id="SSF52540">
    <property type="entry name" value="P-loop containing nucleoside triphosphate hydrolases"/>
    <property type="match status" value="1"/>
</dbReference>
<dbReference type="GO" id="GO:0006302">
    <property type="term" value="P:double-strand break repair"/>
    <property type="evidence" value="ECO:0007669"/>
    <property type="project" value="TreeGrafter"/>
</dbReference>
<organism evidence="6 7">
    <name type="scientific">Candidatus Cryptobacteroides avistercoris</name>
    <dbReference type="NCBI Taxonomy" id="2840758"/>
    <lineage>
        <taxon>Bacteria</taxon>
        <taxon>Pseudomonadati</taxon>
        <taxon>Bacteroidota</taxon>
        <taxon>Bacteroidia</taxon>
        <taxon>Bacteroidales</taxon>
        <taxon>Candidatus Cryptobacteroides</taxon>
    </lineage>
</organism>
<keyword evidence="3" id="KW-0238">DNA-binding</keyword>
<dbReference type="GO" id="GO:0006310">
    <property type="term" value="P:DNA recombination"/>
    <property type="evidence" value="ECO:0007669"/>
    <property type="project" value="TreeGrafter"/>
</dbReference>
<dbReference type="Proteomes" id="UP000823769">
    <property type="component" value="Unassembled WGS sequence"/>
</dbReference>
<evidence type="ECO:0000259" key="5">
    <source>
        <dbReference type="Pfam" id="PF17764"/>
    </source>
</evidence>
<dbReference type="PANTHER" id="PTHR30580:SF0">
    <property type="entry name" value="PRIMOSOMAL PROTEIN N"/>
    <property type="match status" value="1"/>
</dbReference>
<comment type="caution">
    <text evidence="6">The sequence shown here is derived from an EMBL/GenBank/DDBJ whole genome shotgun (WGS) entry which is preliminary data.</text>
</comment>
<protein>
    <recommendedName>
        <fullName evidence="5">Primosomal protein N' 3' DNA-binding domain-containing protein</fullName>
    </recommendedName>
</protein>
<evidence type="ECO:0000256" key="4">
    <source>
        <dbReference type="SAM" id="Coils"/>
    </source>
</evidence>
<feature type="domain" description="Primosomal protein N' 3' DNA-binding" evidence="5">
    <location>
        <begin position="5"/>
        <end position="98"/>
    </location>
</feature>
<dbReference type="Pfam" id="PF17764">
    <property type="entry name" value="PriA_3primeBD"/>
    <property type="match status" value="1"/>
</dbReference>
<evidence type="ECO:0000313" key="6">
    <source>
        <dbReference type="EMBL" id="MBO8480630.1"/>
    </source>
</evidence>
<proteinExistence type="predicted"/>
<dbReference type="AlphaFoldDB" id="A0A9D9IY80"/>